<dbReference type="RefSeq" id="WP_408160822.1">
    <property type="nucleotide sequence ID" value="NZ_JAQQFM010000018.1"/>
</dbReference>
<protein>
    <submittedName>
        <fullName evidence="3">Uncharacterized protein</fullName>
    </submittedName>
</protein>
<proteinExistence type="predicted"/>
<evidence type="ECO:0000256" key="1">
    <source>
        <dbReference type="SAM" id="MobiDB-lite"/>
    </source>
</evidence>
<evidence type="ECO:0000256" key="2">
    <source>
        <dbReference type="SAM" id="SignalP"/>
    </source>
</evidence>
<reference evidence="3 4" key="1">
    <citation type="journal article" date="2024" name="Chem. Sci.">
        <title>Discovery of megapolipeptins by genome mining of a Burkholderiales bacteria collection.</title>
        <authorList>
            <person name="Paulo B.S."/>
            <person name="Recchia M.J.J."/>
            <person name="Lee S."/>
            <person name="Fergusson C.H."/>
            <person name="Romanowski S.B."/>
            <person name="Hernandez A."/>
            <person name="Krull N."/>
            <person name="Liu D.Y."/>
            <person name="Cavanagh H."/>
            <person name="Bos A."/>
            <person name="Gray C.A."/>
            <person name="Murphy B.T."/>
            <person name="Linington R.G."/>
            <person name="Eustaquio A.S."/>
        </authorList>
    </citation>
    <scope>NUCLEOTIDE SEQUENCE [LARGE SCALE GENOMIC DNA]</scope>
    <source>
        <strain evidence="3 4">RL21-008-BIB-A</strain>
    </source>
</reference>
<dbReference type="EMBL" id="JAQQFM010000018">
    <property type="protein sequence ID" value="MFL9927586.1"/>
    <property type="molecule type" value="Genomic_DNA"/>
</dbReference>
<evidence type="ECO:0000313" key="4">
    <source>
        <dbReference type="Proteomes" id="UP001629246"/>
    </source>
</evidence>
<evidence type="ECO:0000313" key="3">
    <source>
        <dbReference type="EMBL" id="MFL9927586.1"/>
    </source>
</evidence>
<gene>
    <name evidence="3" type="ORF">PQR62_25155</name>
</gene>
<dbReference type="Proteomes" id="UP001629246">
    <property type="component" value="Unassembled WGS sequence"/>
</dbReference>
<keyword evidence="2" id="KW-0732">Signal</keyword>
<feature type="chain" id="PRO_5046284293" evidence="2">
    <location>
        <begin position="27"/>
        <end position="144"/>
    </location>
</feature>
<keyword evidence="4" id="KW-1185">Reference proteome</keyword>
<name>A0ABW9AGJ2_9BURK</name>
<feature type="signal peptide" evidence="2">
    <location>
        <begin position="1"/>
        <end position="26"/>
    </location>
</feature>
<feature type="region of interest" description="Disordered" evidence="1">
    <location>
        <begin position="27"/>
        <end position="124"/>
    </location>
</feature>
<accession>A0ABW9AGJ2</accession>
<feature type="compositionally biased region" description="Polar residues" evidence="1">
    <location>
        <begin position="27"/>
        <end position="41"/>
    </location>
</feature>
<feature type="compositionally biased region" description="Basic and acidic residues" evidence="1">
    <location>
        <begin position="46"/>
        <end position="70"/>
    </location>
</feature>
<sequence>MKPHLHLVFTLGIAMLTPLAMHGASAQSIAQTEPSGSTSLNLAPPDIHKDLQLPAEKKDEGLNPDRDESPACRQLRLKIERARDTSPAATADAYPETSMRDGRNPYAYRQPPAPGLSVNALSPGSNIAYSKRAKLEDRYLRECR</sequence>
<organism evidence="3 4">
    <name type="scientific">Herbaspirillum lusitanum</name>
    <dbReference type="NCBI Taxonomy" id="213312"/>
    <lineage>
        <taxon>Bacteria</taxon>
        <taxon>Pseudomonadati</taxon>
        <taxon>Pseudomonadota</taxon>
        <taxon>Betaproteobacteria</taxon>
        <taxon>Burkholderiales</taxon>
        <taxon>Oxalobacteraceae</taxon>
        <taxon>Herbaspirillum</taxon>
    </lineage>
</organism>
<comment type="caution">
    <text evidence="3">The sequence shown here is derived from an EMBL/GenBank/DDBJ whole genome shotgun (WGS) entry which is preliminary data.</text>
</comment>